<reference evidence="1 2" key="1">
    <citation type="submission" date="2016-12" db="EMBL/GenBank/DDBJ databases">
        <title>Complete genome sequence of Thauera chlorobenzoica, a Betaproteobacterium degrading haloaromatics anaerobically to CO2 and halides.</title>
        <authorList>
            <person name="Goris T."/>
            <person name="Mergelsberg M."/>
            <person name="Boll M."/>
        </authorList>
    </citation>
    <scope>NUCLEOTIDE SEQUENCE [LARGE SCALE GENOMIC DNA]</scope>
    <source>
        <strain evidence="1 2">3CB1</strain>
    </source>
</reference>
<evidence type="ECO:0000313" key="2">
    <source>
        <dbReference type="Proteomes" id="UP000185739"/>
    </source>
</evidence>
<accession>A0A1H5S8C8</accession>
<dbReference type="InterPro" id="IPR010653">
    <property type="entry name" value="NlpB/DapX"/>
</dbReference>
<gene>
    <name evidence="1" type="ORF">Tchl_2082</name>
</gene>
<dbReference type="PROSITE" id="PS51257">
    <property type="entry name" value="PROKAR_LIPOPROTEIN"/>
    <property type="match status" value="1"/>
</dbReference>
<dbReference type="AlphaFoldDB" id="A0A1H5S8C8"/>
<proteinExistence type="predicted"/>
<dbReference type="STRING" id="96773.Tchl_2082"/>
<keyword evidence="2" id="KW-1185">Reference proteome</keyword>
<dbReference type="KEGG" id="tcl:Tchl_2082"/>
<keyword evidence="1" id="KW-0812">Transmembrane</keyword>
<dbReference type="Proteomes" id="UP000185739">
    <property type="component" value="Chromosome"/>
</dbReference>
<protein>
    <submittedName>
        <fullName evidence="1">Putative transmembrane protein</fullName>
    </submittedName>
</protein>
<sequence>MNRSTRTSFSLLAMTLALGGCSGSLLESKRIDYKSARQIERPLEIPPDLTAPRRDDRFAVPDVAPRGVATYSAYAADRAGQPAAASATAEVLTPSSTMHIERAGSQRWLVISGTAEELWPQIKDFWLEMGFILNLESPEIGVMETDWAEDRAKIPQDFLRSSLGRVIDGLYSTPERDKFRTRLEQGKDAGTVEVYVSHRGMIEIYPTEAKDTTIWQPRPADPELEAEMLRRLMVRLGAEEARAEAALAAPQVAERARISSGGDGQAVLLVDESFDRAWRRVGLALDRTGFTVEDRDRAKGLYFVRYVDPEADNQSQDKGFLARLAFWRSEDKPATGGSEYRLRVESHGEASRVSVLSREGGVDASPTARRMLGLLHEQLR</sequence>
<dbReference type="Gene3D" id="3.30.310.170">
    <property type="entry name" value="Outer membrane protein assembly factor BamC"/>
    <property type="match status" value="1"/>
</dbReference>
<dbReference type="RefSeq" id="WP_075148348.1">
    <property type="nucleotide sequence ID" value="NZ_CP018839.1"/>
</dbReference>
<dbReference type="InterPro" id="IPR042268">
    <property type="entry name" value="BamC_C"/>
</dbReference>
<evidence type="ECO:0000313" key="1">
    <source>
        <dbReference type="EMBL" id="APR04926.1"/>
    </source>
</evidence>
<dbReference type="OrthoDB" id="5291099at2"/>
<keyword evidence="1" id="KW-0472">Membrane</keyword>
<dbReference type="Pfam" id="PF06804">
    <property type="entry name" value="Lipoprotein_18"/>
    <property type="match status" value="1"/>
</dbReference>
<name>A0A1H5S8C8_9RHOO</name>
<dbReference type="EMBL" id="CP018839">
    <property type="protein sequence ID" value="APR04926.1"/>
    <property type="molecule type" value="Genomic_DNA"/>
</dbReference>
<organism evidence="1 2">
    <name type="scientific">Thauera chlorobenzoica</name>
    <dbReference type="NCBI Taxonomy" id="96773"/>
    <lineage>
        <taxon>Bacteria</taxon>
        <taxon>Pseudomonadati</taxon>
        <taxon>Pseudomonadota</taxon>
        <taxon>Betaproteobacteria</taxon>
        <taxon>Rhodocyclales</taxon>
        <taxon>Zoogloeaceae</taxon>
        <taxon>Thauera</taxon>
    </lineage>
</organism>